<dbReference type="SUPFAM" id="SSF88874">
    <property type="entry name" value="Receptor-binding domain of short tail fibre protein gp12"/>
    <property type="match status" value="3"/>
</dbReference>
<feature type="signal peptide" evidence="1">
    <location>
        <begin position="1"/>
        <end position="22"/>
    </location>
</feature>
<evidence type="ECO:0000259" key="2">
    <source>
        <dbReference type="Pfam" id="PF07484"/>
    </source>
</evidence>
<reference evidence="3 4" key="1">
    <citation type="submission" date="2017-02" db="EMBL/GenBank/DDBJ databases">
        <authorList>
            <person name="Peterson S.W."/>
        </authorList>
    </citation>
    <scope>NUCLEOTIDE SEQUENCE [LARGE SCALE GENOMIC DNA]</scope>
    <source>
        <strain evidence="3 4">S285</strain>
    </source>
</reference>
<organism evidence="3 4">
    <name type="scientific">Methylocystis bryophila</name>
    <dbReference type="NCBI Taxonomy" id="655015"/>
    <lineage>
        <taxon>Bacteria</taxon>
        <taxon>Pseudomonadati</taxon>
        <taxon>Pseudomonadota</taxon>
        <taxon>Alphaproteobacteria</taxon>
        <taxon>Hyphomicrobiales</taxon>
        <taxon>Methylocystaceae</taxon>
        <taxon>Methylocystis</taxon>
    </lineage>
</organism>
<dbReference type="Proteomes" id="UP000193978">
    <property type="component" value="Chromosome"/>
</dbReference>
<feature type="domain" description="Phage tail collar" evidence="2">
    <location>
        <begin position="313"/>
        <end position="369"/>
    </location>
</feature>
<feature type="domain" description="Phage tail collar" evidence="2">
    <location>
        <begin position="188"/>
        <end position="243"/>
    </location>
</feature>
<keyword evidence="4" id="KW-1185">Reference proteome</keyword>
<name>A0A1W6MU64_9HYPH</name>
<dbReference type="EMBL" id="CP019948">
    <property type="protein sequence ID" value="ARN81153.1"/>
    <property type="molecule type" value="Genomic_DNA"/>
</dbReference>
<feature type="chain" id="PRO_5013320782" description="Phage tail collar domain-containing protein" evidence="1">
    <location>
        <begin position="23"/>
        <end position="433"/>
    </location>
</feature>
<dbReference type="STRING" id="655015.B1812_08740"/>
<proteinExistence type="predicted"/>
<evidence type="ECO:0000313" key="3">
    <source>
        <dbReference type="EMBL" id="ARN81153.1"/>
    </source>
</evidence>
<feature type="domain" description="Phage tail collar" evidence="2">
    <location>
        <begin position="61"/>
        <end position="117"/>
    </location>
</feature>
<dbReference type="RefSeq" id="WP_199769046.1">
    <property type="nucleotide sequence ID" value="NZ_AP027149.1"/>
</dbReference>
<gene>
    <name evidence="3" type="ORF">B1812_08740</name>
</gene>
<dbReference type="Pfam" id="PF07484">
    <property type="entry name" value="Collar"/>
    <property type="match status" value="3"/>
</dbReference>
<dbReference type="KEGG" id="mbry:B1812_08740"/>
<dbReference type="InterPro" id="IPR037053">
    <property type="entry name" value="Phage_tail_collar_dom_sf"/>
</dbReference>
<sequence length="433" mass="43164">MKNIRILSATVILLASSPAALAGSAPVDNYQPSLAVTELVQLQGAYPVRPPVGGAQGGVIGFVTSFAGNFSTAATTLANGALLPISAYQQPFSIMGNAYGGDGVQSFALPNLQGRTIVGAGPDFSSPPLGLPSGSATITFNASNLPSNPGGAQPFDNRQPSLPLTPLIAVNGGFPTSGGSSASTGFLGQVAYFTGNYTPGGWAVANGQILSIQQNPALFSLLGTTYGGNGTSTFALPNLVGRSAVGVGGGVALGQVFGEQSTALQTSNLPGHGAVPVNNVGPSLGLHYIVSINGIFPSPSGNGFAPGNIPTIGEISLFAGNFAPSGWAFADGQLLSIVQDPALFAVIGTQYGGNGVTNFALPNLDGRTIIGAGVDGVGDTFPVGDVIGSNTFTLNADNLPTVAAPGPKPGEGWLSLLSLAILMALSGLRRSVA</sequence>
<accession>A0A1W6MU64</accession>
<dbReference type="InterPro" id="IPR011083">
    <property type="entry name" value="Phage_tail_collar_dom"/>
</dbReference>
<dbReference type="AlphaFoldDB" id="A0A1W6MU64"/>
<dbReference type="Gene3D" id="3.90.1340.10">
    <property type="entry name" value="Phage tail collar domain"/>
    <property type="match status" value="3"/>
</dbReference>
<protein>
    <recommendedName>
        <fullName evidence="2">Phage tail collar domain-containing protein</fullName>
    </recommendedName>
</protein>
<evidence type="ECO:0000256" key="1">
    <source>
        <dbReference type="SAM" id="SignalP"/>
    </source>
</evidence>
<keyword evidence="1" id="KW-0732">Signal</keyword>
<evidence type="ECO:0000313" key="4">
    <source>
        <dbReference type="Proteomes" id="UP000193978"/>
    </source>
</evidence>